<name>A0A1F6G9M9_9PROT</name>
<evidence type="ECO:0000313" key="3">
    <source>
        <dbReference type="Proteomes" id="UP000178449"/>
    </source>
</evidence>
<dbReference type="STRING" id="1817772.A2527_01080"/>
<dbReference type="Proteomes" id="UP000178449">
    <property type="component" value="Unassembled WGS sequence"/>
</dbReference>
<evidence type="ECO:0000313" key="2">
    <source>
        <dbReference type="EMBL" id="OGG94805.1"/>
    </source>
</evidence>
<dbReference type="EMBL" id="MFNE01000034">
    <property type="protein sequence ID" value="OGG94805.1"/>
    <property type="molecule type" value="Genomic_DNA"/>
</dbReference>
<sequence length="132" mass="14751">MSPETKLFRQIHPSWIQGGRVTSQAFKPTPKDEKQLSVDDGGQITPPDSFQHFTEVLKCPSCGVMAVTHAECSEINLDVIPDPKPYPAHTLIDFSKLGTTQIEKHAKVLRSKAQERDWLYQSQAPVQPRGQA</sequence>
<accession>A0A1F6G9M9</accession>
<protein>
    <submittedName>
        <fullName evidence="2">Uncharacterized protein</fullName>
    </submittedName>
</protein>
<comment type="caution">
    <text evidence="2">The sequence shown here is derived from an EMBL/GenBank/DDBJ whole genome shotgun (WGS) entry which is preliminary data.</text>
</comment>
<proteinExistence type="predicted"/>
<organism evidence="2 3">
    <name type="scientific">Candidatus Lambdaproteobacteria bacterium RIFOXYD2_FULL_50_16</name>
    <dbReference type="NCBI Taxonomy" id="1817772"/>
    <lineage>
        <taxon>Bacteria</taxon>
        <taxon>Pseudomonadati</taxon>
        <taxon>Pseudomonadota</taxon>
        <taxon>Candidatus Lambdaproteobacteria</taxon>
    </lineage>
</organism>
<reference evidence="2 3" key="1">
    <citation type="journal article" date="2016" name="Nat. Commun.">
        <title>Thousands of microbial genomes shed light on interconnected biogeochemical processes in an aquifer system.</title>
        <authorList>
            <person name="Anantharaman K."/>
            <person name="Brown C.T."/>
            <person name="Hug L.A."/>
            <person name="Sharon I."/>
            <person name="Castelle C.J."/>
            <person name="Probst A.J."/>
            <person name="Thomas B.C."/>
            <person name="Singh A."/>
            <person name="Wilkins M.J."/>
            <person name="Karaoz U."/>
            <person name="Brodie E.L."/>
            <person name="Williams K.H."/>
            <person name="Hubbard S.S."/>
            <person name="Banfield J.F."/>
        </authorList>
    </citation>
    <scope>NUCLEOTIDE SEQUENCE [LARGE SCALE GENOMIC DNA]</scope>
</reference>
<gene>
    <name evidence="2" type="ORF">A2527_01080</name>
</gene>
<dbReference type="AlphaFoldDB" id="A0A1F6G9M9"/>
<evidence type="ECO:0000256" key="1">
    <source>
        <dbReference type="SAM" id="MobiDB-lite"/>
    </source>
</evidence>
<feature type="region of interest" description="Disordered" evidence="1">
    <location>
        <begin position="22"/>
        <end position="43"/>
    </location>
</feature>